<protein>
    <submittedName>
        <fullName evidence="3">Uncharacterized protein</fullName>
    </submittedName>
</protein>
<accession>Q75I08</accession>
<reference evidence="3" key="1">
    <citation type="submission" date="2004-01" db="EMBL/GenBank/DDBJ databases">
        <authorList>
            <person name="Buell R."/>
        </authorList>
    </citation>
    <scope>NUCLEOTIDE SEQUENCE</scope>
</reference>
<proteinExistence type="predicted"/>
<evidence type="ECO:0000313" key="4">
    <source>
        <dbReference type="Proteomes" id="UP000000763"/>
    </source>
</evidence>
<organism evidence="3 4">
    <name type="scientific">Oryza sativa subsp. japonica</name>
    <name type="common">Rice</name>
    <dbReference type="NCBI Taxonomy" id="39947"/>
    <lineage>
        <taxon>Eukaryota</taxon>
        <taxon>Viridiplantae</taxon>
        <taxon>Streptophyta</taxon>
        <taxon>Embryophyta</taxon>
        <taxon>Tracheophyta</taxon>
        <taxon>Spermatophyta</taxon>
        <taxon>Magnoliopsida</taxon>
        <taxon>Liliopsida</taxon>
        <taxon>Poales</taxon>
        <taxon>Poaceae</taxon>
        <taxon>BOP clade</taxon>
        <taxon>Oryzoideae</taxon>
        <taxon>Oryzeae</taxon>
        <taxon>Oryzinae</taxon>
        <taxon>Oryza</taxon>
        <taxon>Oryza sativa</taxon>
    </lineage>
</organism>
<reference evidence="4" key="2">
    <citation type="journal article" date="2005" name="Nature">
        <title>The map-based sequence of the rice genome.</title>
        <authorList>
            <consortium name="International rice genome sequencing project (IRGSP)"/>
            <person name="Matsumoto T."/>
            <person name="Wu J."/>
            <person name="Kanamori H."/>
            <person name="Katayose Y."/>
            <person name="Fujisawa M."/>
            <person name="Namiki N."/>
            <person name="Mizuno H."/>
            <person name="Yamamoto K."/>
            <person name="Antonio B.A."/>
            <person name="Baba T."/>
            <person name="Sakata K."/>
            <person name="Nagamura Y."/>
            <person name="Aoki H."/>
            <person name="Arikawa K."/>
            <person name="Arita K."/>
            <person name="Bito T."/>
            <person name="Chiden Y."/>
            <person name="Fujitsuka N."/>
            <person name="Fukunaka R."/>
            <person name="Hamada M."/>
            <person name="Harada C."/>
            <person name="Hayashi A."/>
            <person name="Hijishita S."/>
            <person name="Honda M."/>
            <person name="Hosokawa S."/>
            <person name="Ichikawa Y."/>
            <person name="Idonuma A."/>
            <person name="Iijima M."/>
            <person name="Ikeda M."/>
            <person name="Ikeno M."/>
            <person name="Ito K."/>
            <person name="Ito S."/>
            <person name="Ito T."/>
            <person name="Ito Y."/>
            <person name="Ito Y."/>
            <person name="Iwabuchi A."/>
            <person name="Kamiya K."/>
            <person name="Karasawa W."/>
            <person name="Kurita K."/>
            <person name="Katagiri S."/>
            <person name="Kikuta A."/>
            <person name="Kobayashi H."/>
            <person name="Kobayashi N."/>
            <person name="Machita K."/>
            <person name="Maehara T."/>
            <person name="Masukawa M."/>
            <person name="Mizubayashi T."/>
            <person name="Mukai Y."/>
            <person name="Nagasaki H."/>
            <person name="Nagata Y."/>
            <person name="Naito S."/>
            <person name="Nakashima M."/>
            <person name="Nakama Y."/>
            <person name="Nakamichi Y."/>
            <person name="Nakamura M."/>
            <person name="Meguro A."/>
            <person name="Negishi M."/>
            <person name="Ohta I."/>
            <person name="Ohta T."/>
            <person name="Okamoto M."/>
            <person name="Ono N."/>
            <person name="Saji S."/>
            <person name="Sakaguchi M."/>
            <person name="Sakai K."/>
            <person name="Shibata M."/>
            <person name="Shimokawa T."/>
            <person name="Song J."/>
            <person name="Takazaki Y."/>
            <person name="Terasawa K."/>
            <person name="Tsugane M."/>
            <person name="Tsuji K."/>
            <person name="Ueda S."/>
            <person name="Waki K."/>
            <person name="Yamagata H."/>
            <person name="Yamamoto M."/>
            <person name="Yamamoto S."/>
            <person name="Yamane H."/>
            <person name="Yoshiki S."/>
            <person name="Yoshihara R."/>
            <person name="Yukawa K."/>
            <person name="Zhong H."/>
            <person name="Yano M."/>
            <person name="Yuan Q."/>
            <person name="Ouyang S."/>
            <person name="Liu J."/>
            <person name="Jones K.M."/>
            <person name="Gansberger K."/>
            <person name="Moffat K."/>
            <person name="Hill J."/>
            <person name="Bera J."/>
            <person name="Fadrosh D."/>
            <person name="Jin S."/>
            <person name="Johri S."/>
            <person name="Kim M."/>
            <person name="Overton L."/>
            <person name="Reardon M."/>
            <person name="Tsitrin T."/>
            <person name="Vuong H."/>
            <person name="Weaver B."/>
            <person name="Ciecko A."/>
            <person name="Tallon L."/>
            <person name="Jackson J."/>
            <person name="Pai G."/>
            <person name="Aken S.V."/>
            <person name="Utterback T."/>
            <person name="Reidmuller S."/>
            <person name="Feldblyum T."/>
            <person name="Hsiao J."/>
            <person name="Zismann V."/>
            <person name="Iobst S."/>
            <person name="de Vazeille A.R."/>
            <person name="Buell C.R."/>
            <person name="Ying K."/>
            <person name="Li Y."/>
            <person name="Lu T."/>
            <person name="Huang Y."/>
            <person name="Zhao Q."/>
            <person name="Feng Q."/>
            <person name="Zhang L."/>
            <person name="Zhu J."/>
            <person name="Weng Q."/>
            <person name="Mu J."/>
            <person name="Lu Y."/>
            <person name="Fan D."/>
            <person name="Liu Y."/>
            <person name="Guan J."/>
            <person name="Zhang Y."/>
            <person name="Yu S."/>
            <person name="Liu X."/>
            <person name="Zhang Y."/>
            <person name="Hong G."/>
            <person name="Han B."/>
            <person name="Choisne N."/>
            <person name="Demange N."/>
            <person name="Orjeda G."/>
            <person name="Samain S."/>
            <person name="Cattolico L."/>
            <person name="Pelletier E."/>
            <person name="Couloux A."/>
            <person name="Segurens B."/>
            <person name="Wincker P."/>
            <person name="D'Hont A."/>
            <person name="Scarpelli C."/>
            <person name="Weissenbach J."/>
            <person name="Salanoubat M."/>
            <person name="Quetier F."/>
            <person name="Yu Y."/>
            <person name="Kim H.R."/>
            <person name="Rambo T."/>
            <person name="Currie J."/>
            <person name="Collura K."/>
            <person name="Luo M."/>
            <person name="Yang T."/>
            <person name="Ammiraju J.S.S."/>
            <person name="Engler F."/>
            <person name="Soderlund C."/>
            <person name="Wing R.A."/>
            <person name="Palmer L.E."/>
            <person name="de la Bastide M."/>
            <person name="Spiegel L."/>
            <person name="Nascimento L."/>
            <person name="Zutavern T."/>
            <person name="O'Shaughnessy A."/>
            <person name="Dike S."/>
            <person name="Dedhia N."/>
            <person name="Preston R."/>
            <person name="Balija V."/>
            <person name="McCombie W.R."/>
            <person name="Chow T."/>
            <person name="Chen H."/>
            <person name="Chung M."/>
            <person name="Chen C."/>
            <person name="Shaw J."/>
            <person name="Wu H."/>
            <person name="Hsiao K."/>
            <person name="Chao Y."/>
            <person name="Chu M."/>
            <person name="Cheng C."/>
            <person name="Hour A."/>
            <person name="Lee P."/>
            <person name="Lin S."/>
            <person name="Lin Y."/>
            <person name="Liou J."/>
            <person name="Liu S."/>
            <person name="Hsing Y."/>
            <person name="Raghuvanshi S."/>
            <person name="Mohanty A."/>
            <person name="Bharti A.K."/>
            <person name="Gaur A."/>
            <person name="Gupta V."/>
            <person name="Kumar D."/>
            <person name="Ravi V."/>
            <person name="Vij S."/>
            <person name="Kapur A."/>
            <person name="Khurana P."/>
            <person name="Khurana P."/>
            <person name="Khurana J.P."/>
            <person name="Tyagi A.K."/>
            <person name="Gaikwad K."/>
            <person name="Singh A."/>
            <person name="Dalal V."/>
            <person name="Srivastava S."/>
            <person name="Dixit A."/>
            <person name="Pal A.K."/>
            <person name="Ghazi I.A."/>
            <person name="Yadav M."/>
            <person name="Pandit A."/>
            <person name="Bhargava A."/>
            <person name="Sureshbabu K."/>
            <person name="Batra K."/>
            <person name="Sharma T.R."/>
            <person name="Mohapatra T."/>
            <person name="Singh N.K."/>
            <person name="Messing J."/>
            <person name="Nelson A.B."/>
            <person name="Fuks G."/>
            <person name="Kavchok S."/>
            <person name="Keizer G."/>
            <person name="Linton E."/>
            <person name="Llaca V."/>
            <person name="Song R."/>
            <person name="Tanyolac B."/>
            <person name="Young S."/>
            <person name="Ho-Il K."/>
            <person name="Hahn J.H."/>
            <person name="Sangsakoo G."/>
            <person name="Vanavichit A."/>
            <person name="de Mattos Luiz.A.T."/>
            <person name="Zimmer P.D."/>
            <person name="Malone G."/>
            <person name="Dellagostin O."/>
            <person name="de Oliveira A.C."/>
            <person name="Bevan M."/>
            <person name="Bancroft I."/>
            <person name="Minx P."/>
            <person name="Cordum H."/>
            <person name="Wilson R."/>
            <person name="Cheng Z."/>
            <person name="Jin W."/>
            <person name="Jiang J."/>
            <person name="Leong S.A."/>
            <person name="Iwama H."/>
            <person name="Gojobori T."/>
            <person name="Itoh T."/>
            <person name="Niimura Y."/>
            <person name="Fujii Y."/>
            <person name="Habara T."/>
            <person name="Sakai H."/>
            <person name="Sato Y."/>
            <person name="Wilson G."/>
            <person name="Kumar K."/>
            <person name="McCouch S."/>
            <person name="Juretic N."/>
            <person name="Hoen D."/>
            <person name="Wright S."/>
            <person name="Bruskiewich R."/>
            <person name="Bureau T."/>
            <person name="Miyao A."/>
            <person name="Hirochika H."/>
            <person name="Nishikawa T."/>
            <person name="Kadowaki K."/>
            <person name="Sugiura M."/>
            <person name="Burr B."/>
            <person name="Sasaki T."/>
        </authorList>
    </citation>
    <scope>NUCLEOTIDE SEQUENCE [LARGE SCALE GENOMIC DNA]</scope>
    <source>
        <strain evidence="4">cv. Nipponbare</strain>
    </source>
</reference>
<dbReference type="Proteomes" id="UP000000763">
    <property type="component" value="Chromosome 3"/>
</dbReference>
<reference evidence="3" key="4">
    <citation type="submission" date="2006-01" db="EMBL/GenBank/DDBJ databases">
        <title>Oryza sativa chromosome 3 BAC OSJNBb0031F05 genomic sequence.</title>
        <authorList>
            <person name="Buell C.R."/>
            <person name="Yuan Q."/>
            <person name="Ouyang S."/>
            <person name="Liu J."/>
            <person name="Gansberger K."/>
            <person name="Jones K.M."/>
            <person name="Overton II L.L."/>
            <person name="Tsitrin T."/>
            <person name="Kim M.M."/>
            <person name="Bera J.J."/>
            <person name="Jin S.S."/>
            <person name="Fadrosh D.W."/>
            <person name="Tallon L.J."/>
            <person name="Koo H."/>
            <person name="Zismann V."/>
            <person name="Hsiao J."/>
            <person name="Blunt S."/>
            <person name="Vanaken S.S."/>
            <person name="Riedmuller S.B."/>
            <person name="Utterback T.T."/>
            <person name="Feldblyum T.V."/>
            <person name="Yang Q.Q."/>
            <person name="Haas B.J."/>
            <person name="Suh B.B."/>
            <person name="Peterson J.J."/>
            <person name="Quackenbush J."/>
            <person name="White O."/>
            <person name="Salzberg S.L."/>
            <person name="Fraser C.M."/>
        </authorList>
    </citation>
    <scope>NUCLEOTIDE SEQUENCE</scope>
</reference>
<dbReference type="EMBL" id="AC099041">
    <property type="protein sequence ID" value="AAR87153.1"/>
    <property type="molecule type" value="Genomic_DNA"/>
</dbReference>
<evidence type="ECO:0000256" key="1">
    <source>
        <dbReference type="SAM" id="MobiDB-lite"/>
    </source>
</evidence>
<name>Q75I08_ORYSJ</name>
<feature type="region of interest" description="Disordered" evidence="1">
    <location>
        <begin position="1"/>
        <end position="102"/>
    </location>
</feature>
<evidence type="ECO:0000313" key="3">
    <source>
        <dbReference type="EMBL" id="AAS07287.1"/>
    </source>
</evidence>
<feature type="compositionally biased region" description="Basic and acidic residues" evidence="1">
    <location>
        <begin position="19"/>
        <end position="38"/>
    </location>
</feature>
<dbReference type="EMBL" id="AC133861">
    <property type="protein sequence ID" value="AAS07287.1"/>
    <property type="molecule type" value="Genomic_DNA"/>
</dbReference>
<dbReference type="AlphaFoldDB" id="Q75I08"/>
<reference evidence="4" key="5">
    <citation type="journal article" date="2008" name="Nucleic Acids Res.">
        <title>The rice annotation project database (RAP-DB): 2008 update.</title>
        <authorList>
            <consortium name="The rice annotation project (RAP)"/>
        </authorList>
    </citation>
    <scope>GENOME REANNOTATION</scope>
    <source>
        <strain evidence="4">cv. Nipponbare</strain>
    </source>
</reference>
<evidence type="ECO:0000313" key="2">
    <source>
        <dbReference type="EMBL" id="AAR87153.1"/>
    </source>
</evidence>
<reference evidence="2" key="3">
    <citation type="submission" date="2006-01" db="EMBL/GenBank/DDBJ databases">
        <title>Oryza sativa chromosome 3 BAC OSJNBa0036E17 genomic sequence.</title>
        <authorList>
            <person name="Buell C.R."/>
            <person name="Yuan Q."/>
            <person name="Ouyang S."/>
            <person name="Liu J."/>
            <person name="Gansberger K."/>
            <person name="Jones K.M."/>
            <person name="Overton II L.L."/>
            <person name="Tsitrin T."/>
            <person name="Kim M.M."/>
            <person name="Bera J.J."/>
            <person name="Jin S.S."/>
            <person name="Fadrosh D.W."/>
            <person name="Tallon L.J."/>
            <person name="Koo H."/>
            <person name="Zismann V."/>
            <person name="Hsiao J."/>
            <person name="Blunt S."/>
            <person name="Vanaken S.S."/>
            <person name="Riedmuller S.B."/>
            <person name="Utterback T.T."/>
            <person name="Feldblyum T.V."/>
            <person name="Yang Q.Q."/>
            <person name="Haas B.J."/>
            <person name="Suh B.B."/>
            <person name="Peterson J.J."/>
            <person name="Quackenbush J."/>
            <person name="White O."/>
            <person name="Salzberg S.L."/>
            <person name="Fraser C.M."/>
        </authorList>
    </citation>
    <scope>NUCLEOTIDE SEQUENCE</scope>
</reference>
<sequence length="121" mass="12312">MAADGGAGAVAGAAGAAARGEEAGEGERRRPAPEKGREAAGATARDGGSGGRRAPLPIRSHGGRMGRPSMLHRRFACLRNAPRNPPQNARLSSRRIDSGVRSFGGTVPSCPVCLRSPSSSL</sequence>
<gene>
    <name evidence="2" type="ORF">OSJNBa0036E17.2</name>
    <name evidence="3" type="ORF">OSJNBb0031F05.19</name>
</gene>